<dbReference type="InterPro" id="IPR047731">
    <property type="entry name" value="Zinc_ribbon_put"/>
</dbReference>
<feature type="domain" description="Zinc beta-ribbon finger putative" evidence="2">
    <location>
        <begin position="9"/>
        <end position="65"/>
    </location>
</feature>
<reference evidence="3" key="1">
    <citation type="submission" date="2021-10" db="EMBL/GenBank/DDBJ databases">
        <authorList>
            <person name="Dean J.D."/>
            <person name="Kim M.K."/>
            <person name="Newey C.N."/>
            <person name="Stoker T.S."/>
            <person name="Thompson D.W."/>
            <person name="Grose J.H."/>
        </authorList>
    </citation>
    <scope>NUCLEOTIDE SEQUENCE</scope>
    <source>
        <strain evidence="3">BT178</strain>
    </source>
</reference>
<protein>
    <submittedName>
        <fullName evidence="3">DUF6371 domain-containing protein</fullName>
    </submittedName>
</protein>
<evidence type="ECO:0000313" key="3">
    <source>
        <dbReference type="EMBL" id="MCB2407014.1"/>
    </source>
</evidence>
<gene>
    <name evidence="3" type="ORF">LGH74_03415</name>
</gene>
<dbReference type="InterPro" id="IPR045951">
    <property type="entry name" value="DUF6371"/>
</dbReference>
<organism evidence="3 4">
    <name type="scientific">Hymenobacter lucidus</name>
    <dbReference type="NCBI Taxonomy" id="2880930"/>
    <lineage>
        <taxon>Bacteria</taxon>
        <taxon>Pseudomonadati</taxon>
        <taxon>Bacteroidota</taxon>
        <taxon>Cytophagia</taxon>
        <taxon>Cytophagales</taxon>
        <taxon>Hymenobacteraceae</taxon>
        <taxon>Hymenobacter</taxon>
    </lineage>
</organism>
<evidence type="ECO:0000259" key="2">
    <source>
        <dbReference type="Pfam" id="PF21957"/>
    </source>
</evidence>
<evidence type="ECO:0000313" key="4">
    <source>
        <dbReference type="Proteomes" id="UP001165296"/>
    </source>
</evidence>
<dbReference type="Pfam" id="PF19898">
    <property type="entry name" value="DUF6371"/>
    <property type="match status" value="1"/>
</dbReference>
<accession>A0ABS8AMN1</accession>
<dbReference type="EMBL" id="JAJADR010000001">
    <property type="protein sequence ID" value="MCB2407014.1"/>
    <property type="molecule type" value="Genomic_DNA"/>
</dbReference>
<name>A0ABS8AMN1_9BACT</name>
<proteinExistence type="predicted"/>
<comment type="caution">
    <text evidence="3">The sequence shown here is derived from an EMBL/GenBank/DDBJ whole genome shotgun (WGS) entry which is preliminary data.</text>
</comment>
<dbReference type="Proteomes" id="UP001165296">
    <property type="component" value="Unassembled WGS sequence"/>
</dbReference>
<keyword evidence="4" id="KW-1185">Reference proteome</keyword>
<dbReference type="RefSeq" id="WP_226173736.1">
    <property type="nucleotide sequence ID" value="NZ_JAJADR010000001.1"/>
</dbReference>
<dbReference type="Pfam" id="PF21957">
    <property type="entry name" value="Zn_ribbon_16"/>
    <property type="match status" value="1"/>
</dbReference>
<dbReference type="NCBIfam" id="NF040506">
    <property type="entry name" value="PG0870_Nterm"/>
    <property type="match status" value="1"/>
</dbReference>
<sequence>MYGLPTLPYFLQPYAGTKSRTICPACGMPRTFTRYLDRTTGELLPEVFGRCDREVKCGYHSSPYARTVGGSLSYASALMRSNRGSLPSQPTLYQSASPIPILSIPDDVYRGSIGHYECNALARLLRDRLGETVAGELLARFCIGTSTYWPGACVFWLIDQQGRVRGGQVVLYDETGHTIKHPHRHTTWVHTALMQAHRKRGQAIPLWLDEYAKNGTKSPCLFGLPQLDTELPGKPVAIVESAKTAMLATPFFAQYVWLATMGLSYLTAERLEPLRGRRIVLFPDAGAFEQWNLKAKELCRLGFDITVFDALERLATADERTAGLDLADVILRESRQSEKVVDALVR</sequence>
<evidence type="ECO:0000259" key="1">
    <source>
        <dbReference type="Pfam" id="PF19898"/>
    </source>
</evidence>
<feature type="domain" description="DUF6371" evidence="1">
    <location>
        <begin position="119"/>
        <end position="284"/>
    </location>
</feature>